<dbReference type="EMBL" id="QRBA01000001">
    <property type="protein sequence ID" value="RDS92966.1"/>
    <property type="molecule type" value="Genomic_DNA"/>
</dbReference>
<evidence type="ECO:0000313" key="1">
    <source>
        <dbReference type="EMBL" id="RDS92966.1"/>
    </source>
</evidence>
<sequence>MDARLTFLYPTAGCASLLTLILTGCSTPPTSQAPQVHPALALFNEALTLPAMDHSIVREGDRITYMVELKQSPAIVRFDASCTQGPGRMSYPTRTSFRPFANLDGTGTDLPAPQAQQLQHSAQLQNVCKARPAPDWRALTAAVDQDWLLLDRNSLEQNGGLLYVWAAHRYQHYQIIKNSLLVAQNQERLALDCTKQTITRLSQFNLDDARQVANGSVQVQLDPTPLKQASADHQEVFKVACQSPAALGRLPEAKPRQPLAPVISTPVANPAVLAAIRALELPVPPSSLGRLDYDYEAVLFNGARIGDQTKQTLISTDAASAQTLVQTEDSALGFSLDLTFRGLFELASNKIDSKTAEKKTESRALVALSFQGDWRNLPLDSHVSYTRTWSKSVNPDGSPSLETSEPRTVTCRVVREQPASSLNPAFHGSARMLECITMKMPKQDWTFKSWYLADYGLFAQVQENTMLGVWNWDLKSAQ</sequence>
<evidence type="ECO:0000313" key="2">
    <source>
        <dbReference type="Proteomes" id="UP000255541"/>
    </source>
</evidence>
<protein>
    <recommendedName>
        <fullName evidence="3">Lipoprotein</fullName>
    </recommendedName>
</protein>
<gene>
    <name evidence="1" type="ORF">DL347_01535</name>
</gene>
<evidence type="ECO:0008006" key="3">
    <source>
        <dbReference type="Google" id="ProtNLM"/>
    </source>
</evidence>
<comment type="caution">
    <text evidence="1">The sequence shown here is derived from an EMBL/GenBank/DDBJ whole genome shotgun (WGS) entry which is preliminary data.</text>
</comment>
<dbReference type="Proteomes" id="UP000255541">
    <property type="component" value="Unassembled WGS sequence"/>
</dbReference>
<accession>A0A7Z6W6G5</accession>
<dbReference type="PROSITE" id="PS51257">
    <property type="entry name" value="PROKAR_LIPOPROTEIN"/>
    <property type="match status" value="1"/>
</dbReference>
<organism evidence="1 2">
    <name type="scientific">Pseudomonas fluorescens</name>
    <dbReference type="NCBI Taxonomy" id="294"/>
    <lineage>
        <taxon>Bacteria</taxon>
        <taxon>Pseudomonadati</taxon>
        <taxon>Pseudomonadota</taxon>
        <taxon>Gammaproteobacteria</taxon>
        <taxon>Pseudomonadales</taxon>
        <taxon>Pseudomonadaceae</taxon>
        <taxon>Pseudomonas</taxon>
    </lineage>
</organism>
<proteinExistence type="predicted"/>
<dbReference type="AlphaFoldDB" id="A0A7Z6W6G5"/>
<name>A0A7Z6W6G5_PSEFL</name>
<reference evidence="1 2" key="1">
    <citation type="submission" date="2018-07" db="EMBL/GenBank/DDBJ databases">
        <title>Draft Genome Sequence of Pseudomonas fluorescens AHK-1 associated with canker disease of kiwifruit.</title>
        <authorList>
            <person name="Wu Z."/>
        </authorList>
    </citation>
    <scope>NUCLEOTIDE SEQUENCE [LARGE SCALE GENOMIC DNA]</scope>
    <source>
        <strain evidence="1 2">AHK-1</strain>
    </source>
</reference>
<dbReference type="RefSeq" id="WP_147296001.1">
    <property type="nucleotide sequence ID" value="NZ_QRBA01000001.1"/>
</dbReference>